<gene>
    <name evidence="3" type="ORF">ACFSKO_00065</name>
</gene>
<name>A0ABW5BFZ4_9PROT</name>
<comment type="caution">
    <text evidence="3">The sequence shown here is derived from an EMBL/GenBank/DDBJ whole genome shotgun (WGS) entry which is preliminary data.</text>
</comment>
<dbReference type="SUPFAM" id="SSF55718">
    <property type="entry name" value="SCP-like"/>
    <property type="match status" value="1"/>
</dbReference>
<reference evidence="4" key="1">
    <citation type="journal article" date="2019" name="Int. J. Syst. Evol. Microbiol.">
        <title>The Global Catalogue of Microorganisms (GCM) 10K type strain sequencing project: providing services to taxonomists for standard genome sequencing and annotation.</title>
        <authorList>
            <consortium name="The Broad Institute Genomics Platform"/>
            <consortium name="The Broad Institute Genome Sequencing Center for Infectious Disease"/>
            <person name="Wu L."/>
            <person name="Ma J."/>
        </authorList>
    </citation>
    <scope>NUCLEOTIDE SEQUENCE [LARGE SCALE GENOMIC DNA]</scope>
    <source>
        <strain evidence="4">CGMCC 4.7192</strain>
    </source>
</reference>
<evidence type="ECO:0000313" key="4">
    <source>
        <dbReference type="Proteomes" id="UP001597294"/>
    </source>
</evidence>
<dbReference type="InterPro" id="IPR036527">
    <property type="entry name" value="SCP2_sterol-bd_dom_sf"/>
</dbReference>
<dbReference type="RefSeq" id="WP_380247076.1">
    <property type="nucleotide sequence ID" value="NZ_JBHUII010000001.1"/>
</dbReference>
<organism evidence="3 4">
    <name type="scientific">Kiloniella antarctica</name>
    <dbReference type="NCBI Taxonomy" id="1550907"/>
    <lineage>
        <taxon>Bacteria</taxon>
        <taxon>Pseudomonadati</taxon>
        <taxon>Pseudomonadota</taxon>
        <taxon>Alphaproteobacteria</taxon>
        <taxon>Rhodospirillales</taxon>
        <taxon>Kiloniellaceae</taxon>
        <taxon>Kiloniella</taxon>
    </lineage>
</organism>
<dbReference type="InterPro" id="IPR003033">
    <property type="entry name" value="SCP2_sterol-bd_dom"/>
</dbReference>
<keyword evidence="1" id="KW-0175">Coiled coil</keyword>
<dbReference type="Pfam" id="PF02036">
    <property type="entry name" value="SCP2"/>
    <property type="match status" value="1"/>
</dbReference>
<feature type="domain" description="SCP2" evidence="2">
    <location>
        <begin position="53"/>
        <end position="141"/>
    </location>
</feature>
<protein>
    <submittedName>
        <fullName evidence="3">SCP2 domain-containing protein</fullName>
    </submittedName>
</protein>
<evidence type="ECO:0000259" key="2">
    <source>
        <dbReference type="Pfam" id="PF02036"/>
    </source>
</evidence>
<accession>A0ABW5BFZ4</accession>
<sequence>MKDQGALSHSPIFSPMLFAGMALRPLPVAVFRPLVQHILKRIEQLYPEIFQRLAPLVSCQFLIVPTDLYICFLLSLEGGRVSVDVIEKTDNLPDADTIISGGMLSLIQLLEGSVDGDALFFSREINVQGDTEALLTLRNAVDSADISFEEILVGRVAFLKPLLDRAISKAARLYGAVHKDFRQVHKSLIDPLMLRISQIDDDLDRQEDRMVKIEKEIKKIKVSRRNKINTART</sequence>
<dbReference type="Proteomes" id="UP001597294">
    <property type="component" value="Unassembled WGS sequence"/>
</dbReference>
<feature type="coiled-coil region" evidence="1">
    <location>
        <begin position="196"/>
        <end position="223"/>
    </location>
</feature>
<evidence type="ECO:0000256" key="1">
    <source>
        <dbReference type="SAM" id="Coils"/>
    </source>
</evidence>
<keyword evidence="4" id="KW-1185">Reference proteome</keyword>
<evidence type="ECO:0000313" key="3">
    <source>
        <dbReference type="EMBL" id="MFD2203984.1"/>
    </source>
</evidence>
<dbReference type="EMBL" id="JBHUII010000001">
    <property type="protein sequence ID" value="MFD2203984.1"/>
    <property type="molecule type" value="Genomic_DNA"/>
</dbReference>
<proteinExistence type="predicted"/>